<evidence type="ECO:0000313" key="10">
    <source>
        <dbReference type="EMBL" id="RGT58074.1"/>
    </source>
</evidence>
<keyword evidence="7" id="KW-0594">Phospholipid biosynthesis</keyword>
<reference evidence="10 11" key="1">
    <citation type="submission" date="2018-08" db="EMBL/GenBank/DDBJ databases">
        <title>A genome reference for cultivated species of the human gut microbiota.</title>
        <authorList>
            <person name="Zou Y."/>
            <person name="Xue W."/>
            <person name="Luo G."/>
        </authorList>
    </citation>
    <scope>NUCLEOTIDE SEQUENCE [LARGE SCALE GENOMIC DNA]</scope>
    <source>
        <strain evidence="10 11">AF18-46</strain>
    </source>
</reference>
<dbReference type="InterPro" id="IPR045540">
    <property type="entry name" value="YegS/DAGK_C"/>
</dbReference>
<dbReference type="Pfam" id="PF00781">
    <property type="entry name" value="DAGK_cat"/>
    <property type="match status" value="1"/>
</dbReference>
<keyword evidence="3" id="KW-0808">Transferase</keyword>
<evidence type="ECO:0000259" key="9">
    <source>
        <dbReference type="PROSITE" id="PS50146"/>
    </source>
</evidence>
<proteinExistence type="inferred from homology"/>
<evidence type="ECO:0000256" key="1">
    <source>
        <dbReference type="ARBA" id="ARBA00001946"/>
    </source>
</evidence>
<dbReference type="InterPro" id="IPR016064">
    <property type="entry name" value="NAD/diacylglycerol_kinase_sf"/>
</dbReference>
<dbReference type="GO" id="GO:0016301">
    <property type="term" value="F:kinase activity"/>
    <property type="evidence" value="ECO:0007669"/>
    <property type="project" value="UniProtKB-KW"/>
</dbReference>
<dbReference type="EMBL" id="QRWX01000001">
    <property type="protein sequence ID" value="RGT58074.1"/>
    <property type="molecule type" value="Genomic_DNA"/>
</dbReference>
<dbReference type="InterPro" id="IPR001206">
    <property type="entry name" value="Diacylglycerol_kinase_cat_dom"/>
</dbReference>
<dbReference type="PANTHER" id="PTHR12358">
    <property type="entry name" value="SPHINGOSINE KINASE"/>
    <property type="match status" value="1"/>
</dbReference>
<dbReference type="Gene3D" id="2.60.200.40">
    <property type="match status" value="1"/>
</dbReference>
<comment type="caution">
    <text evidence="10">The sequence shown here is derived from an EMBL/GenBank/DDBJ whole genome shotgun (WGS) entry which is preliminary data.</text>
</comment>
<evidence type="ECO:0000256" key="6">
    <source>
        <dbReference type="ARBA" id="ARBA00022840"/>
    </source>
</evidence>
<dbReference type="GO" id="GO:0008654">
    <property type="term" value="P:phospholipid biosynthetic process"/>
    <property type="evidence" value="ECO:0007669"/>
    <property type="project" value="UniProtKB-KW"/>
</dbReference>
<keyword evidence="5" id="KW-0418">Kinase</keyword>
<keyword evidence="7" id="KW-0444">Lipid biosynthesis</keyword>
<evidence type="ECO:0000256" key="4">
    <source>
        <dbReference type="ARBA" id="ARBA00022741"/>
    </source>
</evidence>
<dbReference type="PANTHER" id="PTHR12358:SF54">
    <property type="entry name" value="SPHINGOSINE KINASE RELATED PROTEIN"/>
    <property type="match status" value="1"/>
</dbReference>
<comment type="cofactor">
    <cofactor evidence="1">
        <name>Mg(2+)</name>
        <dbReference type="ChEBI" id="CHEBI:18420"/>
    </cofactor>
</comment>
<dbReference type="AlphaFoldDB" id="A0A412PIT6"/>
<protein>
    <recommendedName>
        <fullName evidence="9">DAGKc domain-containing protein</fullName>
    </recommendedName>
</protein>
<keyword evidence="4" id="KW-0547">Nucleotide-binding</keyword>
<organism evidence="10 11">
    <name type="scientific">Solobacterium moorei</name>
    <dbReference type="NCBI Taxonomy" id="102148"/>
    <lineage>
        <taxon>Bacteria</taxon>
        <taxon>Bacillati</taxon>
        <taxon>Bacillota</taxon>
        <taxon>Erysipelotrichia</taxon>
        <taxon>Erysipelotrichales</taxon>
        <taxon>Erysipelotrichaceae</taxon>
        <taxon>Solobacterium</taxon>
    </lineage>
</organism>
<dbReference type="PROSITE" id="PS50146">
    <property type="entry name" value="DAGK"/>
    <property type="match status" value="1"/>
</dbReference>
<sequence>MKMSYIKFLHRQSLPKTDNKKYYVSLMKGNRMNGYHIVINPAGAGGRTNECWTVVKKEMDTLGIEYAVHLSSLAHGIKDIMRELTSSQERVNIILIGGDGSMNLAVNGIVNFQNTYLGLIPCGSGNDLAKSLGIHGSAIDCLHRILNDHTGRNLDVGVLTYHNRYDANGNKISDEDYTRRYNISSGIGYDAAICVQVQKSPWKKILNALHIGRLIYLFVGAHLIFLHDHFKTTIQIDNESYTYKKLLFIATMNEAYEGGGFNFCPAADPCDGKLDICVADGLGRIDFFRIFPYAMKGTHDRFSGIHLKSGKVIHIQTEKPVWVHTDGEIEYQTSSVSYEVMPEKMHFLGW</sequence>
<name>A0A412PIT6_9FIRM</name>
<dbReference type="InterPro" id="IPR017438">
    <property type="entry name" value="ATP-NAD_kinase_N"/>
</dbReference>
<comment type="similarity">
    <text evidence="2">Belongs to the diacylglycerol/lipid kinase family.</text>
</comment>
<dbReference type="GO" id="GO:0005524">
    <property type="term" value="F:ATP binding"/>
    <property type="evidence" value="ECO:0007669"/>
    <property type="project" value="UniProtKB-KW"/>
</dbReference>
<keyword evidence="8" id="KW-1208">Phospholipid metabolism</keyword>
<evidence type="ECO:0000313" key="11">
    <source>
        <dbReference type="Proteomes" id="UP000284731"/>
    </source>
</evidence>
<evidence type="ECO:0000256" key="7">
    <source>
        <dbReference type="ARBA" id="ARBA00023209"/>
    </source>
</evidence>
<accession>A0A412PIT6</accession>
<evidence type="ECO:0000256" key="2">
    <source>
        <dbReference type="ARBA" id="ARBA00005983"/>
    </source>
</evidence>
<dbReference type="InterPro" id="IPR050187">
    <property type="entry name" value="Lipid_Phosphate_FormReg"/>
</dbReference>
<dbReference type="Gene3D" id="3.40.50.10330">
    <property type="entry name" value="Probable inorganic polyphosphate/atp-NAD kinase, domain 1"/>
    <property type="match status" value="1"/>
</dbReference>
<dbReference type="Pfam" id="PF19279">
    <property type="entry name" value="YegS_C"/>
    <property type="match status" value="1"/>
</dbReference>
<dbReference type="SUPFAM" id="SSF111331">
    <property type="entry name" value="NAD kinase/diacylglycerol kinase-like"/>
    <property type="match status" value="1"/>
</dbReference>
<evidence type="ECO:0000256" key="3">
    <source>
        <dbReference type="ARBA" id="ARBA00022679"/>
    </source>
</evidence>
<evidence type="ECO:0000256" key="8">
    <source>
        <dbReference type="ARBA" id="ARBA00023264"/>
    </source>
</evidence>
<dbReference type="Proteomes" id="UP000284731">
    <property type="component" value="Unassembled WGS sequence"/>
</dbReference>
<gene>
    <name evidence="10" type="ORF">DWX20_03240</name>
</gene>
<feature type="domain" description="DAGKc" evidence="9">
    <location>
        <begin position="30"/>
        <end position="163"/>
    </location>
</feature>
<keyword evidence="6" id="KW-0067">ATP-binding</keyword>
<keyword evidence="7" id="KW-0443">Lipid metabolism</keyword>
<evidence type="ECO:0000256" key="5">
    <source>
        <dbReference type="ARBA" id="ARBA00022777"/>
    </source>
</evidence>